<dbReference type="InterPro" id="IPR029063">
    <property type="entry name" value="SAM-dependent_MTases_sf"/>
</dbReference>
<evidence type="ECO:0000313" key="12">
    <source>
        <dbReference type="Proteomes" id="UP000190312"/>
    </source>
</evidence>
<evidence type="ECO:0000256" key="4">
    <source>
        <dbReference type="ARBA" id="ARBA00013293"/>
    </source>
</evidence>
<sequence length="842" mass="95129">MWAVSAKIVVSSELSPNVSQGSGIIEAESQLSDITWPTGDSDVSSFTTSIASSIKDYVYENGRRYHGFREGEYLFPNDETEQARMDMLHHIYRLMLGGGLYKAPTPQSPQRILDIGTGTGIYAIDIADEFPNAEILGIDLSPIQPHCISNWDRLFQQAFHHMRPGGYIEMREFRVWFYSQEGELSDESSVRQWNCHLVDGMNIFGKSINVVDELVEKLKAAGFVGVREDVLKVPVGPWPKDPRLKELGRWMQIQTMDAIEPLPLALFPRVLGWATTETFQIVAMATMIVIGELGFYRLMSSIPIGILSRPESRQLIAPGAGAGGIATAARLAQEGFHVKVVEQHGFIGGRCSIISKDGYRFDQGPSLLLMREVFEETFQDLGTSLEQENVRLVKCEPNYCVWFPDKDIIELSTNLTRLKAQIQHHEGPDGFPRFCAFLNEAGTHYNLSLAHVLRKNFPGFLSLLRWDVLRSLISMHPWTSTYSRAARYFYSEKMRRVWTFGSMYLGMSPYRAPGTYSLLQYIETVDGIWYPEGGFQRVLRALGDIGMRSGVEYILNSPVKSVLLDDSNHVVKGVLLEDGEELYADLVVINADLVYAYNELLPKTRRSHDLKKRPVSCSSISFFWSFDEKLPHLRAHNIFLAEKYRESFDAIFEDHRIPDGPSFYVNVPSKIDPTAAPPGKEAVVVLVPVGHLTSEKGGQLEEEKWDTLVSQTREIVLDTIEARTGLQDLRSRLVHEMVETPLSWEERFNLDRGAILGLSHSFFNVLSFRPQIKHPDIERLYFVGASTHPGTGVPVCLAGSKLVTQQIVEDWNMGIRQKPRSGFILTLVMALLTLVVSFLWRH</sequence>
<keyword evidence="9" id="KW-1133">Transmembrane helix</keyword>
<accession>A0A1S9DI97</accession>
<dbReference type="SUPFAM" id="SSF53335">
    <property type="entry name" value="S-adenosyl-L-methionine-dependent methyltransferases"/>
    <property type="match status" value="1"/>
</dbReference>
<evidence type="ECO:0000256" key="1">
    <source>
        <dbReference type="ARBA" id="ARBA00001911"/>
    </source>
</evidence>
<keyword evidence="9" id="KW-0472">Membrane</keyword>
<dbReference type="PANTHER" id="PTHR43734:SF1">
    <property type="entry name" value="PHYTOENE DESATURASE"/>
    <property type="match status" value="1"/>
</dbReference>
<evidence type="ECO:0000313" key="11">
    <source>
        <dbReference type="EMBL" id="OOO08778.1"/>
    </source>
</evidence>
<dbReference type="Gene3D" id="3.50.50.60">
    <property type="entry name" value="FAD/NAD(P)-binding domain"/>
    <property type="match status" value="2"/>
</dbReference>
<gene>
    <name evidence="11" type="ORF">OAory_01100740</name>
</gene>
<reference evidence="11 12" key="1">
    <citation type="submission" date="2016-10" db="EMBL/GenBank/DDBJ databases">
        <title>Genome sequencing of Aspergillus oryzae BCC7051.</title>
        <authorList>
            <person name="Thammarongtham C."/>
            <person name="Vorapreeda T."/>
            <person name="Nookaew I."/>
            <person name="Srisuk T."/>
            <person name="Land M."/>
            <person name="Jeennor S."/>
            <person name="Laoteng K."/>
        </authorList>
    </citation>
    <scope>NUCLEOTIDE SEQUENCE [LARGE SCALE GENOMIC DNA]</scope>
    <source>
        <strain evidence="11 12">BCC7051</strain>
    </source>
</reference>
<dbReference type="eggNOG" id="KOG4254">
    <property type="taxonomic scope" value="Eukaryota"/>
</dbReference>
<dbReference type="EMBL" id="MKZY01000005">
    <property type="protein sequence ID" value="OOO08778.1"/>
    <property type="molecule type" value="Genomic_DNA"/>
</dbReference>
<evidence type="ECO:0000259" key="10">
    <source>
        <dbReference type="Pfam" id="PF01593"/>
    </source>
</evidence>
<keyword evidence="6 8" id="KW-0560">Oxidoreductase</keyword>
<dbReference type="VEuPathDB" id="FungiDB:AO090020000158"/>
<dbReference type="NCBIfam" id="TIGR02734">
    <property type="entry name" value="crtI_fam"/>
    <property type="match status" value="1"/>
</dbReference>
<dbReference type="OrthoDB" id="7777654at2759"/>
<evidence type="ECO:0000256" key="9">
    <source>
        <dbReference type="SAM" id="Phobius"/>
    </source>
</evidence>
<dbReference type="InterPro" id="IPR002937">
    <property type="entry name" value="Amino_oxidase"/>
</dbReference>
<comment type="cofactor">
    <cofactor evidence="1">
        <name>NAD(+)</name>
        <dbReference type="ChEBI" id="CHEBI:57540"/>
    </cofactor>
</comment>
<dbReference type="GO" id="GO:0016117">
    <property type="term" value="P:carotenoid biosynthetic process"/>
    <property type="evidence" value="ECO:0007669"/>
    <property type="project" value="UniProtKB-KW"/>
</dbReference>
<dbReference type="CDD" id="cd02440">
    <property type="entry name" value="AdoMet_MTases"/>
    <property type="match status" value="1"/>
</dbReference>
<evidence type="ECO:0000256" key="3">
    <source>
        <dbReference type="ARBA" id="ARBA00006046"/>
    </source>
</evidence>
<keyword evidence="5 8" id="KW-0125">Carotenoid biosynthesis</keyword>
<protein>
    <recommendedName>
        <fullName evidence="4">Phytoene desaturase</fullName>
    </recommendedName>
    <alternativeName>
        <fullName evidence="7">Phytoene desaturase (3,4-didehydrolycopene-forming)</fullName>
    </alternativeName>
</protein>
<evidence type="ECO:0000256" key="6">
    <source>
        <dbReference type="ARBA" id="ARBA00023002"/>
    </source>
</evidence>
<feature type="domain" description="Amine oxidase" evidence="10">
    <location>
        <begin position="323"/>
        <end position="805"/>
    </location>
</feature>
<evidence type="ECO:0000256" key="8">
    <source>
        <dbReference type="RuleBase" id="RU362075"/>
    </source>
</evidence>
<evidence type="ECO:0000256" key="7">
    <source>
        <dbReference type="ARBA" id="ARBA00034551"/>
    </source>
</evidence>
<organism evidence="11 12">
    <name type="scientific">Aspergillus oryzae</name>
    <name type="common">Yellow koji mold</name>
    <dbReference type="NCBI Taxonomy" id="5062"/>
    <lineage>
        <taxon>Eukaryota</taxon>
        <taxon>Fungi</taxon>
        <taxon>Dikarya</taxon>
        <taxon>Ascomycota</taxon>
        <taxon>Pezizomycotina</taxon>
        <taxon>Eurotiomycetes</taxon>
        <taxon>Eurotiomycetidae</taxon>
        <taxon>Eurotiales</taxon>
        <taxon>Aspergillaceae</taxon>
        <taxon>Aspergillus</taxon>
        <taxon>Aspergillus subgen. Circumdati</taxon>
    </lineage>
</organism>
<dbReference type="FunFam" id="3.50.50.60:FF:000171">
    <property type="entry name" value="zeta-carotene-forming phytoene desaturase"/>
    <property type="match status" value="1"/>
</dbReference>
<dbReference type="AlphaFoldDB" id="A0A1S9DI97"/>
<keyword evidence="9" id="KW-0812">Transmembrane</keyword>
<dbReference type="InterPro" id="IPR014105">
    <property type="entry name" value="Carotenoid/retinoid_OxRdtase"/>
</dbReference>
<feature type="transmembrane region" description="Helical" evidence="9">
    <location>
        <begin position="822"/>
        <end position="840"/>
    </location>
</feature>
<name>A0A1S9DI97_ASPOZ</name>
<evidence type="ECO:0000256" key="2">
    <source>
        <dbReference type="ARBA" id="ARBA00004829"/>
    </source>
</evidence>
<dbReference type="PANTHER" id="PTHR43734">
    <property type="entry name" value="PHYTOENE DESATURASE"/>
    <property type="match status" value="1"/>
</dbReference>
<dbReference type="Pfam" id="PF01593">
    <property type="entry name" value="Amino_oxidase"/>
    <property type="match status" value="1"/>
</dbReference>
<dbReference type="VEuPathDB" id="FungiDB:AO090020000157"/>
<dbReference type="GO" id="GO:0016166">
    <property type="term" value="F:phytoene dehydrogenase activity"/>
    <property type="evidence" value="ECO:0007669"/>
    <property type="project" value="UniProtKB-ARBA"/>
</dbReference>
<dbReference type="InterPro" id="IPR036188">
    <property type="entry name" value="FAD/NAD-bd_sf"/>
</dbReference>
<dbReference type="SUPFAM" id="SSF51905">
    <property type="entry name" value="FAD/NAD(P)-binding domain"/>
    <property type="match status" value="1"/>
</dbReference>
<proteinExistence type="inferred from homology"/>
<dbReference type="Proteomes" id="UP000190312">
    <property type="component" value="Unassembled WGS sequence"/>
</dbReference>
<dbReference type="Gene3D" id="3.40.50.150">
    <property type="entry name" value="Vaccinia Virus protein VP39"/>
    <property type="match status" value="2"/>
</dbReference>
<evidence type="ECO:0000256" key="5">
    <source>
        <dbReference type="ARBA" id="ARBA00022746"/>
    </source>
</evidence>
<comment type="pathway">
    <text evidence="2 8">Carotenoid biosynthesis.</text>
</comment>
<comment type="similarity">
    <text evidence="3 8">Belongs to the carotenoid/retinoid oxidoreductase family.</text>
</comment>
<comment type="caution">
    <text evidence="11">The sequence shown here is derived from an EMBL/GenBank/DDBJ whole genome shotgun (WGS) entry which is preliminary data.</text>
</comment>